<protein>
    <submittedName>
        <fullName evidence="2">Diguanylate cyclase</fullName>
    </submittedName>
</protein>
<dbReference type="SMART" id="SM00267">
    <property type="entry name" value="GGDEF"/>
    <property type="match status" value="1"/>
</dbReference>
<dbReference type="InterPro" id="IPR029787">
    <property type="entry name" value="Nucleotide_cyclase"/>
</dbReference>
<feature type="domain" description="GGDEF" evidence="1">
    <location>
        <begin position="183"/>
        <end position="299"/>
    </location>
</feature>
<dbReference type="InterPro" id="IPR043128">
    <property type="entry name" value="Rev_trsase/Diguanyl_cyclase"/>
</dbReference>
<dbReference type="InterPro" id="IPR052155">
    <property type="entry name" value="Biofilm_reg_signaling"/>
</dbReference>
<dbReference type="PROSITE" id="PS50887">
    <property type="entry name" value="GGDEF"/>
    <property type="match status" value="1"/>
</dbReference>
<reference evidence="2 3" key="1">
    <citation type="journal article" date="2010" name="J. Bacteriol.">
        <title>Complete genome sequence of the aerobic facultative methanotroph Methylocella silvestris BL2.</title>
        <authorList>
            <person name="Chen Y."/>
            <person name="Crombie A."/>
            <person name="Rahman M.T."/>
            <person name="Dedysh S.N."/>
            <person name="Liesack W."/>
            <person name="Stott M.B."/>
            <person name="Alam M."/>
            <person name="Theisen A.R."/>
            <person name="Murrell J.C."/>
            <person name="Dunfield P.F."/>
        </authorList>
    </citation>
    <scope>NUCLEOTIDE SEQUENCE [LARGE SCALE GENOMIC DNA]</scope>
    <source>
        <strain evidence="3">DSM 15510 / CIP 108128 / LMG 27833 / NCIMB 13906 / BL2</strain>
    </source>
</reference>
<dbReference type="InterPro" id="IPR000160">
    <property type="entry name" value="GGDEF_dom"/>
</dbReference>
<dbReference type="PANTHER" id="PTHR44757">
    <property type="entry name" value="DIGUANYLATE CYCLASE DGCP"/>
    <property type="match status" value="1"/>
</dbReference>
<name>B8EM52_METSB</name>
<dbReference type="Pfam" id="PF00990">
    <property type="entry name" value="GGDEF"/>
    <property type="match status" value="1"/>
</dbReference>
<keyword evidence="3" id="KW-1185">Reference proteome</keyword>
<dbReference type="AlphaFoldDB" id="B8EM52"/>
<dbReference type="OrthoDB" id="9812260at2"/>
<dbReference type="EMBL" id="CP001280">
    <property type="protein sequence ID" value="ACK51441.1"/>
    <property type="molecule type" value="Genomic_DNA"/>
</dbReference>
<dbReference type="HOGENOM" id="CLU_952520_0_0_5"/>
<accession>B8EM52</accession>
<dbReference type="KEGG" id="msl:Msil_2516"/>
<dbReference type="SUPFAM" id="SSF55073">
    <property type="entry name" value="Nucleotide cyclase"/>
    <property type="match status" value="1"/>
</dbReference>
<sequence length="299" mass="32505">MPWNYSDSRSLTMDNGHFTIDNEQIPLTMDAPSDELNLLDLDSLSAQIAILAPNGLIIRTNNAWDAMASSGSLAGKHENYLTNCETALARGFSQDRPIREGVAKVLSGHLPAFTDSFSRSLGRQQKVFQITAIGEHFMSRTGAAVFHTDITPLQNDALASISSRAQFESRAEHALDEAKGACLETALMLIQLHGLDEVNRTQGRGIGEHVALTLAKRLGACVRERDLIARLEGDQFAILFRAGTVATRIVPIISRIEAAMREAIIGVGFPLHANVGVALFPQDGNETGTLYSIADKRLR</sequence>
<evidence type="ECO:0000313" key="3">
    <source>
        <dbReference type="Proteomes" id="UP000002257"/>
    </source>
</evidence>
<dbReference type="eggNOG" id="COG2199">
    <property type="taxonomic scope" value="Bacteria"/>
</dbReference>
<evidence type="ECO:0000313" key="2">
    <source>
        <dbReference type="EMBL" id="ACK51441.1"/>
    </source>
</evidence>
<dbReference type="Proteomes" id="UP000002257">
    <property type="component" value="Chromosome"/>
</dbReference>
<dbReference type="PANTHER" id="PTHR44757:SF2">
    <property type="entry name" value="BIOFILM ARCHITECTURE MAINTENANCE PROTEIN MBAA"/>
    <property type="match status" value="1"/>
</dbReference>
<gene>
    <name evidence="2" type="ordered locus">Msil_2516</name>
</gene>
<dbReference type="CDD" id="cd01949">
    <property type="entry name" value="GGDEF"/>
    <property type="match status" value="1"/>
</dbReference>
<dbReference type="STRING" id="395965.Msil_2516"/>
<dbReference type="NCBIfam" id="TIGR00254">
    <property type="entry name" value="GGDEF"/>
    <property type="match status" value="1"/>
</dbReference>
<dbReference type="Gene3D" id="3.30.70.270">
    <property type="match status" value="1"/>
</dbReference>
<evidence type="ECO:0000259" key="1">
    <source>
        <dbReference type="PROSITE" id="PS50887"/>
    </source>
</evidence>
<organism evidence="2 3">
    <name type="scientific">Methylocella silvestris (strain DSM 15510 / CIP 108128 / LMG 27833 / NCIMB 13906 / BL2)</name>
    <dbReference type="NCBI Taxonomy" id="395965"/>
    <lineage>
        <taxon>Bacteria</taxon>
        <taxon>Pseudomonadati</taxon>
        <taxon>Pseudomonadota</taxon>
        <taxon>Alphaproteobacteria</taxon>
        <taxon>Hyphomicrobiales</taxon>
        <taxon>Beijerinckiaceae</taxon>
        <taxon>Methylocella</taxon>
    </lineage>
</organism>
<proteinExistence type="predicted"/>